<dbReference type="Gene3D" id="3.40.50.12780">
    <property type="entry name" value="N-terminal domain of ligase-like"/>
    <property type="match status" value="1"/>
</dbReference>
<dbReference type="InterPro" id="IPR045851">
    <property type="entry name" value="AMP-bd_C_sf"/>
</dbReference>
<dbReference type="InterPro" id="IPR025110">
    <property type="entry name" value="AMP-bd_C"/>
</dbReference>
<evidence type="ECO:0000259" key="4">
    <source>
        <dbReference type="Pfam" id="PF00501"/>
    </source>
</evidence>
<evidence type="ECO:0000256" key="1">
    <source>
        <dbReference type="ARBA" id="ARBA00006432"/>
    </source>
</evidence>
<dbReference type="FunFam" id="3.30.300.30:FF:000007">
    <property type="entry name" value="4-coumarate--CoA ligase 2"/>
    <property type="match status" value="1"/>
</dbReference>
<evidence type="ECO:0000313" key="7">
    <source>
        <dbReference type="Proteomes" id="UP000285278"/>
    </source>
</evidence>
<evidence type="ECO:0000256" key="3">
    <source>
        <dbReference type="SAM" id="MobiDB-lite"/>
    </source>
</evidence>
<evidence type="ECO:0000256" key="2">
    <source>
        <dbReference type="ARBA" id="ARBA00022598"/>
    </source>
</evidence>
<dbReference type="OrthoDB" id="9803968at2"/>
<dbReference type="InterPro" id="IPR042099">
    <property type="entry name" value="ANL_N_sf"/>
</dbReference>
<dbReference type="PANTHER" id="PTHR24096:SF149">
    <property type="entry name" value="AMP-BINDING DOMAIN-CONTAINING PROTEIN-RELATED"/>
    <property type="match status" value="1"/>
</dbReference>
<dbReference type="PROSITE" id="PS00455">
    <property type="entry name" value="AMP_BINDING"/>
    <property type="match status" value="1"/>
</dbReference>
<dbReference type="Gene3D" id="3.30.300.30">
    <property type="match status" value="1"/>
</dbReference>
<feature type="region of interest" description="Disordered" evidence="3">
    <location>
        <begin position="322"/>
        <end position="350"/>
    </location>
</feature>
<dbReference type="Proteomes" id="UP000285278">
    <property type="component" value="Unassembled WGS sequence"/>
</dbReference>
<keyword evidence="2 6" id="KW-0436">Ligase</keyword>
<proteinExistence type="inferred from homology"/>
<reference evidence="6 7" key="1">
    <citation type="submission" date="2018-09" db="EMBL/GenBank/DDBJ databases">
        <title>Optimization and identification of Corynebacterium falsenii FN1-14 from fish paste.</title>
        <authorList>
            <person name="Daroonpunt R."/>
            <person name="Tanasupawat S."/>
        </authorList>
    </citation>
    <scope>NUCLEOTIDE SEQUENCE [LARGE SCALE GENOMIC DNA]</scope>
    <source>
        <strain evidence="6 7">FN1-14</strain>
    </source>
</reference>
<dbReference type="Pfam" id="PF13193">
    <property type="entry name" value="AMP-binding_C"/>
    <property type="match status" value="1"/>
</dbReference>
<dbReference type="InterPro" id="IPR000873">
    <property type="entry name" value="AMP-dep_synth/lig_dom"/>
</dbReference>
<name>A0A418Q4M3_9CORY</name>
<accession>A0A418Q4M3</accession>
<dbReference type="RefSeq" id="WP_119665335.1">
    <property type="nucleotide sequence ID" value="NZ_QXJK01000018.1"/>
</dbReference>
<protein>
    <submittedName>
        <fullName evidence="6">4-coumarate--CoA ligase family protein</fullName>
    </submittedName>
</protein>
<dbReference type="SUPFAM" id="SSF56801">
    <property type="entry name" value="Acetyl-CoA synthetase-like"/>
    <property type="match status" value="1"/>
</dbReference>
<evidence type="ECO:0000313" key="6">
    <source>
        <dbReference type="EMBL" id="RIX33271.1"/>
    </source>
</evidence>
<feature type="domain" description="AMP-binding enzyme C-terminal" evidence="5">
    <location>
        <begin position="435"/>
        <end position="511"/>
    </location>
</feature>
<comment type="similarity">
    <text evidence="1">Belongs to the ATP-dependent AMP-binding enzyme family.</text>
</comment>
<dbReference type="GO" id="GO:0016405">
    <property type="term" value="F:CoA-ligase activity"/>
    <property type="evidence" value="ECO:0007669"/>
    <property type="project" value="TreeGrafter"/>
</dbReference>
<dbReference type="AlphaFoldDB" id="A0A418Q4M3"/>
<sequence>MPVKSKLPDIELSDKGLYDYVFADLSADDEERIAIIDVADGSETSFAQLRSYVESTAGWLHSKGIRKGDVVAVHLPNSLAFIVSAYALWRLGAAISPISLLATPLSVKTQIEDSSSKMLLTAAALGDASSEGARAAGLSDDEIVLLDTNSGLQQILGERRSAPSVTVTDKDLAALPYSSGTTGLPKGVQLTHHQLVNNVRQAQAIELVRPDDTVYAVLPFFHIYGLTALVNLALAQRATLVVVPRFELRSFLEHHQKYNVTFTLIAPPIAVVLAKHPMVDDFDLSSLRALFSGAASLDADLALAVEKRLGLHVQQGFGMTETSPLAHANQDPTLDRGSIGPPAPSTEHQIVNPETGEEIPLPTEGKSEVGELWVRGPQIMIGYLNKPEETANALPGDGWLRTGDLACHDSEGNVYIVDRLKELIKYKGYQVPPAELEALLLTHDRIADAAVVGIYREDDGEEIPKAFVVVQEGAELTEQEVMDFVAERVAPYKKIRAVEFIPQVPKSATGKILRRELRG</sequence>
<gene>
    <name evidence="6" type="ORF">D3M95_10775</name>
</gene>
<dbReference type="EMBL" id="QXJK01000018">
    <property type="protein sequence ID" value="RIX33271.1"/>
    <property type="molecule type" value="Genomic_DNA"/>
</dbReference>
<organism evidence="6 7">
    <name type="scientific">Corynebacterium falsenii</name>
    <dbReference type="NCBI Taxonomy" id="108486"/>
    <lineage>
        <taxon>Bacteria</taxon>
        <taxon>Bacillati</taxon>
        <taxon>Actinomycetota</taxon>
        <taxon>Actinomycetes</taxon>
        <taxon>Mycobacteriales</taxon>
        <taxon>Corynebacteriaceae</taxon>
        <taxon>Corynebacterium</taxon>
    </lineage>
</organism>
<dbReference type="PANTHER" id="PTHR24096">
    <property type="entry name" value="LONG-CHAIN-FATTY-ACID--COA LIGASE"/>
    <property type="match status" value="1"/>
</dbReference>
<dbReference type="InterPro" id="IPR020845">
    <property type="entry name" value="AMP-binding_CS"/>
</dbReference>
<keyword evidence="7" id="KW-1185">Reference proteome</keyword>
<dbReference type="STRING" id="1451189.CFAL_02950"/>
<evidence type="ECO:0000259" key="5">
    <source>
        <dbReference type="Pfam" id="PF13193"/>
    </source>
</evidence>
<feature type="domain" description="AMP-dependent synthetase/ligase" evidence="4">
    <location>
        <begin position="29"/>
        <end position="384"/>
    </location>
</feature>
<dbReference type="Pfam" id="PF00501">
    <property type="entry name" value="AMP-binding"/>
    <property type="match status" value="1"/>
</dbReference>
<comment type="caution">
    <text evidence="6">The sequence shown here is derived from an EMBL/GenBank/DDBJ whole genome shotgun (WGS) entry which is preliminary data.</text>
</comment>